<dbReference type="AlphaFoldDB" id="A0A517VXP1"/>
<dbReference type="InterPro" id="IPR010201">
    <property type="entry name" value="HflK"/>
</dbReference>
<evidence type="ECO:0000256" key="2">
    <source>
        <dbReference type="ARBA" id="ARBA00006971"/>
    </source>
</evidence>
<feature type="transmembrane region" description="Helical" evidence="4">
    <location>
        <begin position="33"/>
        <end position="53"/>
    </location>
</feature>
<dbReference type="PANTHER" id="PTHR42911:SF1">
    <property type="entry name" value="MODULATOR OF FTSH PROTEASE HFLC"/>
    <property type="match status" value="1"/>
</dbReference>
<dbReference type="PANTHER" id="PTHR42911">
    <property type="entry name" value="MODULATOR OF FTSH PROTEASE HFLC"/>
    <property type="match status" value="1"/>
</dbReference>
<dbReference type="Proteomes" id="UP000318704">
    <property type="component" value="Chromosome"/>
</dbReference>
<evidence type="ECO:0000256" key="4">
    <source>
        <dbReference type="SAM" id="Phobius"/>
    </source>
</evidence>
<evidence type="ECO:0000256" key="3">
    <source>
        <dbReference type="SAM" id="MobiDB-lite"/>
    </source>
</evidence>
<proteinExistence type="inferred from homology"/>
<dbReference type="SUPFAM" id="SSF117892">
    <property type="entry name" value="Band 7/SPFH domain"/>
    <property type="match status" value="1"/>
</dbReference>
<dbReference type="GO" id="GO:0006508">
    <property type="term" value="P:proteolysis"/>
    <property type="evidence" value="ECO:0007669"/>
    <property type="project" value="UniProtKB-KW"/>
</dbReference>
<comment type="similarity">
    <text evidence="2">Belongs to the band 7/mec-2 family. HflK subfamily.</text>
</comment>
<dbReference type="EMBL" id="CP037920">
    <property type="protein sequence ID" value="QDT97772.1"/>
    <property type="molecule type" value="Genomic_DNA"/>
</dbReference>
<keyword evidence="6" id="KW-0645">Protease</keyword>
<feature type="transmembrane region" description="Helical" evidence="4">
    <location>
        <begin position="142"/>
        <end position="162"/>
    </location>
</feature>
<dbReference type="RefSeq" id="WP_144986068.1">
    <property type="nucleotide sequence ID" value="NZ_CP037920.1"/>
</dbReference>
<dbReference type="GO" id="GO:0016020">
    <property type="term" value="C:membrane"/>
    <property type="evidence" value="ECO:0007669"/>
    <property type="project" value="UniProtKB-SubCell"/>
</dbReference>
<dbReference type="CDD" id="cd03404">
    <property type="entry name" value="SPFH_HflK"/>
    <property type="match status" value="1"/>
</dbReference>
<keyword evidence="6" id="KW-0378">Hydrolase</keyword>
<feature type="transmembrane region" description="Helical" evidence="4">
    <location>
        <begin position="294"/>
        <end position="314"/>
    </location>
</feature>
<name>A0A517VXP1_9PLAN</name>
<dbReference type="InterPro" id="IPR036013">
    <property type="entry name" value="Band_7/SPFH_dom_sf"/>
</dbReference>
<protein>
    <submittedName>
        <fullName evidence="6">Modulator of FtsH protease HflK</fullName>
    </submittedName>
</protein>
<evidence type="ECO:0000313" key="6">
    <source>
        <dbReference type="EMBL" id="QDT97772.1"/>
    </source>
</evidence>
<dbReference type="GO" id="GO:0008233">
    <property type="term" value="F:peptidase activity"/>
    <property type="evidence" value="ECO:0007669"/>
    <property type="project" value="UniProtKB-KW"/>
</dbReference>
<accession>A0A517VXP1</accession>
<feature type="domain" description="Band 7" evidence="5">
    <location>
        <begin position="309"/>
        <end position="503"/>
    </location>
</feature>
<sequence length="620" mass="67940">MTNQHSNKPEPLSDDISAPESVRSLSEPPSVSILRNAFWCVVIAAGASFFYALKIESSVFRVVALQLSLCGVDLWAAMNAAKIRRRLSSANDEDVLALKRESTAIHYLFVATPLVAILVLTGLSMVGQLVEVAVPRSQEQVIGGAILAVLAASLWTVFSRVLEQRSHSSISQDSLTLPEAPAVRAALSESRLAALLTGATLLTATIHPPIEGWFAWGLSLWTIAVASEHLIRLFAAWFQTTTVQGTFTAPIDSILREIFLTTTNPVSKAFDIAEARFGLSLRSSWTIGFFRRSVLPIAAGCLLIVWLSTCFVVIQPHQAGLEERFGVAQQVRLKPGLHTKLPWPFGEIRRYPAGIVQSMRIGFEEKTEEATVSEDKDRTLLWTQPHAREFSLVLGSETELVAVNAIVYFKIAEDTQGFLDHAFATSNPETALESLAYRVLMEQTRSATLADMLSRGRDQFAEDVRKKLSEYSSAERLGLDVVDVALINLHPPVEVASSYLDVINAELDSNRVVTVANGEAAKQILEAEQGSNGRLADAKVDAAKRVSVAGQESAEFIAVGEAFTAAPETYRLRLWFEAFERVLSGRRLFIVDSELPDVIFDERSGSADSMLIDPKKTKTP</sequence>
<gene>
    <name evidence="6" type="primary">hflK_1</name>
    <name evidence="6" type="ORF">V144x_32540</name>
</gene>
<dbReference type="KEGG" id="gaw:V144x_32540"/>
<dbReference type="SMART" id="SM00244">
    <property type="entry name" value="PHB"/>
    <property type="match status" value="1"/>
</dbReference>
<feature type="transmembrane region" description="Helical" evidence="4">
    <location>
        <begin position="107"/>
        <end position="130"/>
    </location>
</feature>
<keyword evidence="4" id="KW-0812">Transmembrane</keyword>
<organism evidence="6 7">
    <name type="scientific">Gimesia aquarii</name>
    <dbReference type="NCBI Taxonomy" id="2527964"/>
    <lineage>
        <taxon>Bacteria</taxon>
        <taxon>Pseudomonadati</taxon>
        <taxon>Planctomycetota</taxon>
        <taxon>Planctomycetia</taxon>
        <taxon>Planctomycetales</taxon>
        <taxon>Planctomycetaceae</taxon>
        <taxon>Gimesia</taxon>
    </lineage>
</organism>
<reference evidence="6 7" key="1">
    <citation type="submission" date="2019-03" db="EMBL/GenBank/DDBJ databases">
        <title>Deep-cultivation of Planctomycetes and their phenomic and genomic characterization uncovers novel biology.</title>
        <authorList>
            <person name="Wiegand S."/>
            <person name="Jogler M."/>
            <person name="Boedeker C."/>
            <person name="Pinto D."/>
            <person name="Vollmers J."/>
            <person name="Rivas-Marin E."/>
            <person name="Kohn T."/>
            <person name="Peeters S.H."/>
            <person name="Heuer A."/>
            <person name="Rast P."/>
            <person name="Oberbeckmann S."/>
            <person name="Bunk B."/>
            <person name="Jeske O."/>
            <person name="Meyerdierks A."/>
            <person name="Storesund J.E."/>
            <person name="Kallscheuer N."/>
            <person name="Luecker S."/>
            <person name="Lage O.M."/>
            <person name="Pohl T."/>
            <person name="Merkel B.J."/>
            <person name="Hornburger P."/>
            <person name="Mueller R.-W."/>
            <person name="Bruemmer F."/>
            <person name="Labrenz M."/>
            <person name="Spormann A.M."/>
            <person name="Op den Camp H."/>
            <person name="Overmann J."/>
            <person name="Amann R."/>
            <person name="Jetten M.S.M."/>
            <person name="Mascher T."/>
            <person name="Medema M.H."/>
            <person name="Devos D.P."/>
            <person name="Kaster A.-K."/>
            <person name="Ovreas L."/>
            <person name="Rohde M."/>
            <person name="Galperin M.Y."/>
            <person name="Jogler C."/>
        </authorList>
    </citation>
    <scope>NUCLEOTIDE SEQUENCE [LARGE SCALE GENOMIC DNA]</scope>
    <source>
        <strain evidence="6 7">V144</strain>
    </source>
</reference>
<evidence type="ECO:0000313" key="7">
    <source>
        <dbReference type="Proteomes" id="UP000318704"/>
    </source>
</evidence>
<evidence type="ECO:0000256" key="1">
    <source>
        <dbReference type="ARBA" id="ARBA00004167"/>
    </source>
</evidence>
<keyword evidence="4" id="KW-0472">Membrane</keyword>
<dbReference type="InterPro" id="IPR001107">
    <property type="entry name" value="Band_7"/>
</dbReference>
<comment type="subcellular location">
    <subcellularLocation>
        <location evidence="1">Membrane</location>
        <topology evidence="1">Single-pass membrane protein</topology>
    </subcellularLocation>
</comment>
<keyword evidence="4" id="KW-1133">Transmembrane helix</keyword>
<dbReference type="Gene3D" id="3.30.479.30">
    <property type="entry name" value="Band 7 domain"/>
    <property type="match status" value="1"/>
</dbReference>
<dbReference type="Pfam" id="PF01145">
    <property type="entry name" value="Band_7"/>
    <property type="match status" value="1"/>
</dbReference>
<evidence type="ECO:0000259" key="5">
    <source>
        <dbReference type="SMART" id="SM00244"/>
    </source>
</evidence>
<feature type="region of interest" description="Disordered" evidence="3">
    <location>
        <begin position="1"/>
        <end position="23"/>
    </location>
</feature>